<keyword evidence="4" id="KW-1185">Reference proteome</keyword>
<evidence type="ECO:0000256" key="1">
    <source>
        <dbReference type="SAM" id="MobiDB-lite"/>
    </source>
</evidence>
<proteinExistence type="predicted"/>
<feature type="compositionally biased region" description="Low complexity" evidence="1">
    <location>
        <begin position="488"/>
        <end position="536"/>
    </location>
</feature>
<feature type="transmembrane region" description="Helical" evidence="2">
    <location>
        <begin position="350"/>
        <end position="374"/>
    </location>
</feature>
<sequence>MSTLGARKHKRRQDRRRATDPGYIQTCTAMEAHAYICRGSAAPAPNHGWCCCFSSSSSPSSLLLSQRLPISLAPRIKKEAAMSSPAPLTTAPPSTTRVRQIVAPLTTVYFPNWMCSVCSFEGTDNKPNYFTEYVENCTMFRAERLCRSVEPVQCFPHVTSLSDIAGTGYFYSPGLHCPDSWKTVATVTAGQAGNASSTRISGVWMDTLLPGETAAVCCPATLSYVPVEGIDGFYMCSRNVTTSTTYFSCENKTGTTVLEKKVTNLGSDVAYTYLQRGTHVTTLPFKSIRLEARSIQLNWRAQDRESASSSPASTTVSRGADPTNSVPQTGTPTSDSDSAPPPPPTLSQAAVAGIAAGGAIFVIGVGLLIFALWFRRRKKRKAGDGSRDEKPPLTPGLGDGGFHKAELPSTGLDAGRDRFHKPELEAPNRFEMEAQDGARLFELYGDEEFIPGELPAGGGGCGGGSGPVMSPRSGPPPAQTPPPPPPRSSRGGPRPARPGSNNKTNTNASTSANTGHARDPAAAAATPAATAVAKPTLVHVHRKAVPARGTALRAHPPEDPGAPRHRGGGGDGGDNKAVVNPGRAPRRARGGSGPVHDRGSIEGGWI</sequence>
<keyword evidence="2" id="KW-0812">Transmembrane</keyword>
<evidence type="ECO:0000313" key="4">
    <source>
        <dbReference type="Proteomes" id="UP001287286"/>
    </source>
</evidence>
<organism evidence="3 4">
    <name type="scientific">Purpureocillium lilacinum</name>
    <name type="common">Paecilomyces lilacinus</name>
    <dbReference type="NCBI Taxonomy" id="33203"/>
    <lineage>
        <taxon>Eukaryota</taxon>
        <taxon>Fungi</taxon>
        <taxon>Dikarya</taxon>
        <taxon>Ascomycota</taxon>
        <taxon>Pezizomycotina</taxon>
        <taxon>Sordariomycetes</taxon>
        <taxon>Hypocreomycetidae</taxon>
        <taxon>Hypocreales</taxon>
        <taxon>Ophiocordycipitaceae</taxon>
        <taxon>Purpureocillium</taxon>
    </lineage>
</organism>
<feature type="compositionally biased region" description="Pro residues" evidence="1">
    <location>
        <begin position="473"/>
        <end position="487"/>
    </location>
</feature>
<feature type="region of interest" description="Disordered" evidence="1">
    <location>
        <begin position="452"/>
        <end position="606"/>
    </location>
</feature>
<feature type="compositionally biased region" description="Low complexity" evidence="1">
    <location>
        <begin position="307"/>
        <end position="317"/>
    </location>
</feature>
<evidence type="ECO:0008006" key="5">
    <source>
        <dbReference type="Google" id="ProtNLM"/>
    </source>
</evidence>
<protein>
    <recommendedName>
        <fullName evidence="5">LPXTG-domain-containing protein</fullName>
    </recommendedName>
</protein>
<gene>
    <name evidence="3" type="ORF">Purlil1_58</name>
</gene>
<feature type="compositionally biased region" description="Gly residues" evidence="1">
    <location>
        <begin position="455"/>
        <end position="466"/>
    </location>
</feature>
<dbReference type="Proteomes" id="UP001287286">
    <property type="component" value="Unassembled WGS sequence"/>
</dbReference>
<reference evidence="3 4" key="1">
    <citation type="journal article" date="2024" name="Microbiol. Resour. Announc.">
        <title>Genome annotations for the ascomycete fungi Trichoderma harzianum, Trichoderma aggressivum, and Purpureocillium lilacinum.</title>
        <authorList>
            <person name="Beijen E.P.W."/>
            <person name="Ohm R.A."/>
        </authorList>
    </citation>
    <scope>NUCLEOTIDE SEQUENCE [LARGE SCALE GENOMIC DNA]</scope>
    <source>
        <strain evidence="3 4">CBS 150709</strain>
    </source>
</reference>
<evidence type="ECO:0000313" key="3">
    <source>
        <dbReference type="EMBL" id="KAK4095262.1"/>
    </source>
</evidence>
<comment type="caution">
    <text evidence="3">The sequence shown here is derived from an EMBL/GenBank/DDBJ whole genome shotgun (WGS) entry which is preliminary data.</text>
</comment>
<keyword evidence="2" id="KW-1133">Transmembrane helix</keyword>
<dbReference type="EMBL" id="JAWRVI010000001">
    <property type="protein sequence ID" value="KAK4095262.1"/>
    <property type="molecule type" value="Genomic_DNA"/>
</dbReference>
<feature type="compositionally biased region" description="Basic and acidic residues" evidence="1">
    <location>
        <begin position="382"/>
        <end position="391"/>
    </location>
</feature>
<feature type="region of interest" description="Disordered" evidence="1">
    <location>
        <begin position="300"/>
        <end position="345"/>
    </location>
</feature>
<keyword evidence="2" id="KW-0472">Membrane</keyword>
<feature type="region of interest" description="Disordered" evidence="1">
    <location>
        <begin position="380"/>
        <end position="417"/>
    </location>
</feature>
<name>A0ABR0CGL3_PURLI</name>
<accession>A0ABR0CGL3</accession>
<evidence type="ECO:0000256" key="2">
    <source>
        <dbReference type="SAM" id="Phobius"/>
    </source>
</evidence>